<proteinExistence type="predicted"/>
<dbReference type="Pfam" id="PF00561">
    <property type="entry name" value="Abhydrolase_1"/>
    <property type="match status" value="1"/>
</dbReference>
<dbReference type="InterPro" id="IPR000073">
    <property type="entry name" value="AB_hydrolase_1"/>
</dbReference>
<dbReference type="GO" id="GO:0016020">
    <property type="term" value="C:membrane"/>
    <property type="evidence" value="ECO:0007669"/>
    <property type="project" value="TreeGrafter"/>
</dbReference>
<feature type="domain" description="AB hydrolase-1" evidence="2">
    <location>
        <begin position="22"/>
        <end position="247"/>
    </location>
</feature>
<comment type="caution">
    <text evidence="3">The sequence shown here is derived from an EMBL/GenBank/DDBJ whole genome shotgun (WGS) entry which is preliminary data.</text>
</comment>
<dbReference type="OrthoDB" id="252464at2"/>
<dbReference type="Proteomes" id="UP000256869">
    <property type="component" value="Unassembled WGS sequence"/>
</dbReference>
<accession>A0A3D9I4M8</accession>
<keyword evidence="4" id="KW-1185">Reference proteome</keyword>
<dbReference type="PRINTS" id="PR00111">
    <property type="entry name" value="ABHYDROLASE"/>
</dbReference>
<dbReference type="AlphaFoldDB" id="A0A3D9I4M8"/>
<dbReference type="Gene3D" id="3.40.50.1820">
    <property type="entry name" value="alpha/beta hydrolase"/>
    <property type="match status" value="1"/>
</dbReference>
<dbReference type="EMBL" id="QRDY01000012">
    <property type="protein sequence ID" value="RED56743.1"/>
    <property type="molecule type" value="Genomic_DNA"/>
</dbReference>
<protein>
    <submittedName>
        <fullName evidence="3">Pimeloyl-ACP methyl ester carboxylesterase</fullName>
    </submittedName>
</protein>
<dbReference type="InterPro" id="IPR000639">
    <property type="entry name" value="Epox_hydrolase-like"/>
</dbReference>
<reference evidence="3 4" key="1">
    <citation type="submission" date="2018-07" db="EMBL/GenBank/DDBJ databases">
        <title>Genomic Encyclopedia of Type Strains, Phase III (KMG-III): the genomes of soil and plant-associated and newly described type strains.</title>
        <authorList>
            <person name="Whitman W."/>
        </authorList>
    </citation>
    <scope>NUCLEOTIDE SEQUENCE [LARGE SCALE GENOMIC DNA]</scope>
    <source>
        <strain evidence="3 4">CECT 8236</strain>
    </source>
</reference>
<sequence>MKSIKLSNGRTIAYSEAGSGQPIVVLHGYCGSHRYWDEVVPLLASRGRVIAPDLRGHGESSTGEGIYSMEALADDIAALLDELEIPKANLFGHSLGGYAALAFAEKYEERLAAFGLVHSTTYPDSEPAQANRLKAAETIRAEGVAAFVEGLIPKLFAPDHRASMPEKLKKAIEIGYETSPDGAIGCALGMRERPDRTAVLESLKVPVLLLAGELDEVIPPEKRFPVTKDNVTQILLPNVAHMGMVEDPKAFADAIHLFLDDSRG</sequence>
<evidence type="ECO:0000313" key="3">
    <source>
        <dbReference type="EMBL" id="RED56743.1"/>
    </source>
</evidence>
<evidence type="ECO:0000313" key="4">
    <source>
        <dbReference type="Proteomes" id="UP000256869"/>
    </source>
</evidence>
<name>A0A3D9I4M8_9BACL</name>
<dbReference type="PRINTS" id="PR00412">
    <property type="entry name" value="EPOXHYDRLASE"/>
</dbReference>
<dbReference type="GO" id="GO:0016787">
    <property type="term" value="F:hydrolase activity"/>
    <property type="evidence" value="ECO:0007669"/>
    <property type="project" value="UniProtKB-KW"/>
</dbReference>
<dbReference type="InterPro" id="IPR029058">
    <property type="entry name" value="AB_hydrolase_fold"/>
</dbReference>
<organism evidence="3 4">
    <name type="scientific">Cohnella lupini</name>
    <dbReference type="NCBI Taxonomy" id="1294267"/>
    <lineage>
        <taxon>Bacteria</taxon>
        <taxon>Bacillati</taxon>
        <taxon>Bacillota</taxon>
        <taxon>Bacilli</taxon>
        <taxon>Bacillales</taxon>
        <taxon>Paenibacillaceae</taxon>
        <taxon>Cohnella</taxon>
    </lineage>
</organism>
<dbReference type="PANTHER" id="PTHR43798:SF31">
    <property type="entry name" value="AB HYDROLASE SUPERFAMILY PROTEIN YCLE"/>
    <property type="match status" value="1"/>
</dbReference>
<dbReference type="PANTHER" id="PTHR43798">
    <property type="entry name" value="MONOACYLGLYCEROL LIPASE"/>
    <property type="match status" value="1"/>
</dbReference>
<evidence type="ECO:0000256" key="1">
    <source>
        <dbReference type="ARBA" id="ARBA00022801"/>
    </source>
</evidence>
<dbReference type="RefSeq" id="WP_115994225.1">
    <property type="nucleotide sequence ID" value="NZ_QRDY01000012.1"/>
</dbReference>
<dbReference type="SUPFAM" id="SSF53474">
    <property type="entry name" value="alpha/beta-Hydrolases"/>
    <property type="match status" value="1"/>
</dbReference>
<evidence type="ECO:0000259" key="2">
    <source>
        <dbReference type="Pfam" id="PF00561"/>
    </source>
</evidence>
<gene>
    <name evidence="3" type="ORF">DFP95_11234</name>
</gene>
<dbReference type="InterPro" id="IPR050266">
    <property type="entry name" value="AB_hydrolase_sf"/>
</dbReference>
<keyword evidence="1" id="KW-0378">Hydrolase</keyword>